<evidence type="ECO:0000256" key="1">
    <source>
        <dbReference type="ARBA" id="ARBA00022448"/>
    </source>
</evidence>
<dbReference type="SUPFAM" id="SSF52540">
    <property type="entry name" value="P-loop containing nucleoside triphosphate hydrolases"/>
    <property type="match status" value="1"/>
</dbReference>
<dbReference type="GO" id="GO:0005524">
    <property type="term" value="F:ATP binding"/>
    <property type="evidence" value="ECO:0007669"/>
    <property type="project" value="UniProtKB-KW"/>
</dbReference>
<dbReference type="InterPro" id="IPR017871">
    <property type="entry name" value="ABC_transporter-like_CS"/>
</dbReference>
<evidence type="ECO:0000313" key="6">
    <source>
        <dbReference type="EMBL" id="MBS3062768.1"/>
    </source>
</evidence>
<keyword evidence="2" id="KW-0547">Nucleotide-binding</keyword>
<dbReference type="InterPro" id="IPR003593">
    <property type="entry name" value="AAA+_ATPase"/>
</dbReference>
<accession>A0A8T4L646</accession>
<proteinExistence type="predicted"/>
<dbReference type="PANTHER" id="PTHR42711:SF18">
    <property type="entry name" value="ABC TRANSPORTER, ATP-BINDING PROTEIN"/>
    <property type="match status" value="1"/>
</dbReference>
<dbReference type="AlphaFoldDB" id="A0A8T4L646"/>
<reference evidence="6" key="1">
    <citation type="submission" date="2021-03" db="EMBL/GenBank/DDBJ databases">
        <authorList>
            <person name="Jaffe A."/>
        </authorList>
    </citation>
    <scope>NUCLEOTIDE SEQUENCE</scope>
    <source>
        <strain evidence="6">RIFCSPLOWO2_01_FULL_58_19</strain>
    </source>
</reference>
<feature type="region of interest" description="Disordered" evidence="4">
    <location>
        <begin position="329"/>
        <end position="350"/>
    </location>
</feature>
<dbReference type="SMART" id="SM00382">
    <property type="entry name" value="AAA"/>
    <property type="match status" value="1"/>
</dbReference>
<evidence type="ECO:0000256" key="4">
    <source>
        <dbReference type="SAM" id="MobiDB-lite"/>
    </source>
</evidence>
<keyword evidence="1" id="KW-0813">Transport</keyword>
<dbReference type="EMBL" id="JAGVWE010000002">
    <property type="protein sequence ID" value="MBS3062768.1"/>
    <property type="molecule type" value="Genomic_DNA"/>
</dbReference>
<dbReference type="Gene3D" id="3.40.50.300">
    <property type="entry name" value="P-loop containing nucleotide triphosphate hydrolases"/>
    <property type="match status" value="1"/>
</dbReference>
<keyword evidence="3 6" id="KW-0067">ATP-binding</keyword>
<dbReference type="Pfam" id="PF00005">
    <property type="entry name" value="ABC_tran"/>
    <property type="match status" value="1"/>
</dbReference>
<evidence type="ECO:0000256" key="2">
    <source>
        <dbReference type="ARBA" id="ARBA00022741"/>
    </source>
</evidence>
<dbReference type="InterPro" id="IPR003439">
    <property type="entry name" value="ABC_transporter-like_ATP-bd"/>
</dbReference>
<dbReference type="GO" id="GO:0016887">
    <property type="term" value="F:ATP hydrolysis activity"/>
    <property type="evidence" value="ECO:0007669"/>
    <property type="project" value="InterPro"/>
</dbReference>
<evidence type="ECO:0000256" key="3">
    <source>
        <dbReference type="ARBA" id="ARBA00022840"/>
    </source>
</evidence>
<name>A0A8T4L646_9ARCH</name>
<protein>
    <submittedName>
        <fullName evidence="6">ABC transporter ATP-binding protein</fullName>
    </submittedName>
</protein>
<comment type="caution">
    <text evidence="6">The sequence shown here is derived from an EMBL/GenBank/DDBJ whole genome shotgun (WGS) entry which is preliminary data.</text>
</comment>
<dbReference type="PANTHER" id="PTHR42711">
    <property type="entry name" value="ABC TRANSPORTER ATP-BINDING PROTEIN"/>
    <property type="match status" value="1"/>
</dbReference>
<evidence type="ECO:0000259" key="5">
    <source>
        <dbReference type="PROSITE" id="PS50893"/>
    </source>
</evidence>
<feature type="domain" description="ABC transporter" evidence="5">
    <location>
        <begin position="18"/>
        <end position="257"/>
    </location>
</feature>
<dbReference type="PROSITE" id="PS00211">
    <property type="entry name" value="ABC_TRANSPORTER_1"/>
    <property type="match status" value="1"/>
</dbReference>
<dbReference type="InterPro" id="IPR025302">
    <property type="entry name" value="DrrA1/2-like_C"/>
</dbReference>
<dbReference type="PROSITE" id="PS50893">
    <property type="entry name" value="ABC_TRANSPORTER_2"/>
    <property type="match status" value="1"/>
</dbReference>
<dbReference type="Proteomes" id="UP000678237">
    <property type="component" value="Unassembled WGS sequence"/>
</dbReference>
<dbReference type="Pfam" id="PF13732">
    <property type="entry name" value="DrrA1-3_C"/>
    <property type="match status" value="1"/>
</dbReference>
<organism evidence="6 7">
    <name type="scientific">Candidatus Iainarchaeum sp</name>
    <dbReference type="NCBI Taxonomy" id="3101447"/>
    <lineage>
        <taxon>Archaea</taxon>
        <taxon>Candidatus Iainarchaeota</taxon>
        <taxon>Candidatus Iainarchaeia</taxon>
        <taxon>Candidatus Iainarchaeales</taxon>
        <taxon>Candidatus Iainarchaeaceae</taxon>
        <taxon>Candidatus Iainarchaeum</taxon>
    </lineage>
</organism>
<reference evidence="6" key="2">
    <citation type="submission" date="2021-05" db="EMBL/GenBank/DDBJ databases">
        <title>Protein family content uncovers lineage relationships and bacterial pathway maintenance mechanisms in DPANN archaea.</title>
        <authorList>
            <person name="Castelle C.J."/>
            <person name="Meheust R."/>
            <person name="Jaffe A.L."/>
            <person name="Seitz K."/>
            <person name="Gong X."/>
            <person name="Baker B.J."/>
            <person name="Banfield J.F."/>
        </authorList>
    </citation>
    <scope>NUCLEOTIDE SEQUENCE</scope>
    <source>
        <strain evidence="6">RIFCSPLOWO2_01_FULL_58_19</strain>
    </source>
</reference>
<dbReference type="InterPro" id="IPR050763">
    <property type="entry name" value="ABC_transporter_ATP-binding"/>
</dbReference>
<gene>
    <name evidence="6" type="ORF">J4203_02760</name>
</gene>
<dbReference type="InterPro" id="IPR027417">
    <property type="entry name" value="P-loop_NTPase"/>
</dbReference>
<sequence>MPFGIRENIEPYSGRNVIEAENVVKVFKKNEPTHNPLKDFLFPSYKPFTALNGVSLKIKRGEVFGLLGPNGSGKTTFIKILTGLLQPTQGKVLIHGKPAEQNLRRIGVMFGFNMIYYRLTGYANLKYSAKLYKVKNYKQRINELARMLGLENWLYSYVENYSLGMKSKLALARALIHDPEILFLDEPTLGLDPKISLSLREDIREMDKTIIITTHNMEEANELCDRIGIIKNGSLIRVGTPAYLKKLVSENIIVNIGLAFFGNELINTLSTQPYVHNVSLSQTGVRIYLESKDYLPKLLSILGSYNTTSINEEEPTLVDVFIRLTQGEVPPARNPESDDEDTGTQMQEPI</sequence>
<evidence type="ECO:0000313" key="7">
    <source>
        <dbReference type="Proteomes" id="UP000678237"/>
    </source>
</evidence>